<feature type="transmembrane region" description="Helical" evidence="6">
    <location>
        <begin position="9"/>
        <end position="27"/>
    </location>
</feature>
<dbReference type="PANTHER" id="PTHR31585:SF5">
    <property type="entry name" value="RNA-BINDING S4 DOMAIN-CONTAINING PROTEIN"/>
    <property type="match status" value="1"/>
</dbReference>
<evidence type="ECO:0000313" key="7">
    <source>
        <dbReference type="EMBL" id="KAG6962230.1"/>
    </source>
</evidence>
<dbReference type="InterPro" id="IPR039309">
    <property type="entry name" value="BT1"/>
</dbReference>
<evidence type="ECO:0000256" key="3">
    <source>
        <dbReference type="ARBA" id="ARBA00022692"/>
    </source>
</evidence>
<gene>
    <name evidence="7" type="ORF">JG688_00008699</name>
</gene>
<proteinExistence type="predicted"/>
<dbReference type="GO" id="GO:0016020">
    <property type="term" value="C:membrane"/>
    <property type="evidence" value="ECO:0007669"/>
    <property type="project" value="UniProtKB-SubCell"/>
</dbReference>
<evidence type="ECO:0000256" key="1">
    <source>
        <dbReference type="ARBA" id="ARBA00004141"/>
    </source>
</evidence>
<dbReference type="Proteomes" id="UP000709295">
    <property type="component" value="Unassembled WGS sequence"/>
</dbReference>
<keyword evidence="4 6" id="KW-1133">Transmembrane helix</keyword>
<comment type="caution">
    <text evidence="7">The sequence shown here is derived from an EMBL/GenBank/DDBJ whole genome shotgun (WGS) entry which is preliminary data.</text>
</comment>
<organism evidence="7 8">
    <name type="scientific">Phytophthora aleatoria</name>
    <dbReference type="NCBI Taxonomy" id="2496075"/>
    <lineage>
        <taxon>Eukaryota</taxon>
        <taxon>Sar</taxon>
        <taxon>Stramenopiles</taxon>
        <taxon>Oomycota</taxon>
        <taxon>Peronosporomycetes</taxon>
        <taxon>Peronosporales</taxon>
        <taxon>Peronosporaceae</taxon>
        <taxon>Phytophthora</taxon>
    </lineage>
</organism>
<feature type="transmembrane region" description="Helical" evidence="6">
    <location>
        <begin position="159"/>
        <end position="177"/>
    </location>
</feature>
<keyword evidence="8" id="KW-1185">Reference proteome</keyword>
<evidence type="ECO:0000256" key="2">
    <source>
        <dbReference type="ARBA" id="ARBA00022448"/>
    </source>
</evidence>
<keyword evidence="3 6" id="KW-0812">Transmembrane</keyword>
<dbReference type="PANTHER" id="PTHR31585">
    <property type="entry name" value="FOLATE-BIOPTERIN TRANSPORTER 1, CHLOROPLASTIC"/>
    <property type="match status" value="1"/>
</dbReference>
<evidence type="ECO:0000313" key="8">
    <source>
        <dbReference type="Proteomes" id="UP000709295"/>
    </source>
</evidence>
<keyword evidence="2" id="KW-0813">Transport</keyword>
<evidence type="ECO:0000256" key="6">
    <source>
        <dbReference type="SAM" id="Phobius"/>
    </source>
</evidence>
<comment type="subcellular location">
    <subcellularLocation>
        <location evidence="1">Membrane</location>
        <topology evidence="1">Multi-pass membrane protein</topology>
    </subcellularLocation>
</comment>
<protein>
    <submittedName>
        <fullName evidence="7">Uncharacterized protein</fullName>
    </submittedName>
</protein>
<evidence type="ECO:0000256" key="5">
    <source>
        <dbReference type="ARBA" id="ARBA00023136"/>
    </source>
</evidence>
<evidence type="ECO:0000256" key="4">
    <source>
        <dbReference type="ARBA" id="ARBA00022989"/>
    </source>
</evidence>
<feature type="transmembrane region" description="Helical" evidence="6">
    <location>
        <begin position="197"/>
        <end position="214"/>
    </location>
</feature>
<keyword evidence="5 6" id="KW-0472">Membrane</keyword>
<feature type="transmembrane region" description="Helical" evidence="6">
    <location>
        <begin position="47"/>
        <end position="65"/>
    </location>
</feature>
<sequence length="235" mass="25836">MKTRVVYQIVFYSFFSGIFTNFSYTAASPIQLYMVGVFPINNTISDIVGNAVFMGGIVLTGKYGLNWNWRTMTVRTGVLLPIALNVPAGISFLISTFVTVELVGEGHEGVMYGLITTVANLASPFAATLTKVVDNRLWNLSNERVQVDDCTVRRDMTEAVLFMYGMSVVPWFFLFLLQRQKLETQELKRRGGSSALLGALTVGYIFVALVWSVTTNIMGMFPSTSCLVIAGGNGC</sequence>
<name>A0A8J5INA2_9STRA</name>
<reference evidence="7" key="1">
    <citation type="submission" date="2021-01" db="EMBL/GenBank/DDBJ databases">
        <title>Phytophthora aleatoria, a newly-described species from Pinus radiata is distinct from Phytophthora cactorum isolates based on comparative genomics.</title>
        <authorList>
            <person name="Mcdougal R."/>
            <person name="Panda P."/>
            <person name="Williams N."/>
            <person name="Studholme D.J."/>
        </authorList>
    </citation>
    <scope>NUCLEOTIDE SEQUENCE</scope>
    <source>
        <strain evidence="7">NZFS 4037</strain>
    </source>
</reference>
<dbReference type="AlphaFoldDB" id="A0A8J5INA2"/>
<accession>A0A8J5INA2</accession>
<dbReference type="EMBL" id="JAENGY010000471">
    <property type="protein sequence ID" value="KAG6962230.1"/>
    <property type="molecule type" value="Genomic_DNA"/>
</dbReference>
<feature type="transmembrane region" description="Helical" evidence="6">
    <location>
        <begin position="77"/>
        <end position="98"/>
    </location>
</feature>